<comment type="caution">
    <text evidence="4">The sequence shown here is derived from an EMBL/GenBank/DDBJ whole genome shotgun (WGS) entry which is preliminary data.</text>
</comment>
<dbReference type="Pfam" id="PF23195">
    <property type="entry name" value="UBQLN1"/>
    <property type="match status" value="2"/>
</dbReference>
<evidence type="ECO:0000313" key="4">
    <source>
        <dbReference type="EMBL" id="KAL3843321.1"/>
    </source>
</evidence>
<dbReference type="EMBL" id="JBJXBP010000002">
    <property type="protein sequence ID" value="KAL3843321.1"/>
    <property type="molecule type" value="Genomic_DNA"/>
</dbReference>
<gene>
    <name evidence="4" type="ORF">ACJIZ3_000724</name>
</gene>
<dbReference type="FunFam" id="1.10.260.100:FF:000005">
    <property type="entry name" value="Ubiquitin domain-containing protein DSK2b"/>
    <property type="match status" value="1"/>
</dbReference>
<reference evidence="4 5" key="1">
    <citation type="submission" date="2024-12" db="EMBL/GenBank/DDBJ databases">
        <title>The unique morphological basis and parallel evolutionary history of personate flowers in Penstemon.</title>
        <authorList>
            <person name="Depatie T.H."/>
            <person name="Wessinger C.A."/>
        </authorList>
    </citation>
    <scope>NUCLEOTIDE SEQUENCE [LARGE SCALE GENOMIC DNA]</scope>
    <source>
        <strain evidence="4">WTNN_2</strain>
        <tissue evidence="4">Leaf</tissue>
    </source>
</reference>
<dbReference type="InterPro" id="IPR000626">
    <property type="entry name" value="Ubiquitin-like_dom"/>
</dbReference>
<dbReference type="SMART" id="SM00165">
    <property type="entry name" value="UBA"/>
    <property type="match status" value="1"/>
</dbReference>
<dbReference type="InterPro" id="IPR009060">
    <property type="entry name" value="UBA-like_sf"/>
</dbReference>
<proteinExistence type="predicted"/>
<dbReference type="InterPro" id="IPR015496">
    <property type="entry name" value="Ubiquilin"/>
</dbReference>
<dbReference type="Gene3D" id="1.10.260.100">
    <property type="match status" value="1"/>
</dbReference>
<evidence type="ECO:0000256" key="1">
    <source>
        <dbReference type="SAM" id="MobiDB-lite"/>
    </source>
</evidence>
<dbReference type="CDD" id="cd14399">
    <property type="entry name" value="UBA_PLICs"/>
    <property type="match status" value="1"/>
</dbReference>
<evidence type="ECO:0000259" key="3">
    <source>
        <dbReference type="PROSITE" id="PS50053"/>
    </source>
</evidence>
<dbReference type="SMART" id="SM00727">
    <property type="entry name" value="STI1"/>
    <property type="match status" value="4"/>
</dbReference>
<dbReference type="SUPFAM" id="SSF54236">
    <property type="entry name" value="Ubiquitin-like"/>
    <property type="match status" value="1"/>
</dbReference>
<dbReference type="GO" id="GO:0005634">
    <property type="term" value="C:nucleus"/>
    <property type="evidence" value="ECO:0007669"/>
    <property type="project" value="UniProtKB-ARBA"/>
</dbReference>
<feature type="compositionally biased region" description="Polar residues" evidence="1">
    <location>
        <begin position="295"/>
        <end position="304"/>
    </location>
</feature>
<organism evidence="4 5">
    <name type="scientific">Penstemon smallii</name>
    <dbReference type="NCBI Taxonomy" id="265156"/>
    <lineage>
        <taxon>Eukaryota</taxon>
        <taxon>Viridiplantae</taxon>
        <taxon>Streptophyta</taxon>
        <taxon>Embryophyta</taxon>
        <taxon>Tracheophyta</taxon>
        <taxon>Spermatophyta</taxon>
        <taxon>Magnoliopsida</taxon>
        <taxon>eudicotyledons</taxon>
        <taxon>Gunneridae</taxon>
        <taxon>Pentapetalae</taxon>
        <taxon>asterids</taxon>
        <taxon>lamiids</taxon>
        <taxon>Lamiales</taxon>
        <taxon>Plantaginaceae</taxon>
        <taxon>Cheloneae</taxon>
        <taxon>Penstemon</taxon>
    </lineage>
</organism>
<dbReference type="CDD" id="cd16106">
    <property type="entry name" value="Ubl_Dsk2p_like"/>
    <property type="match status" value="1"/>
</dbReference>
<accession>A0ABD3U1N2</accession>
<dbReference type="SMART" id="SM00213">
    <property type="entry name" value="UBQ"/>
    <property type="match status" value="1"/>
</dbReference>
<feature type="domain" description="UBA" evidence="2">
    <location>
        <begin position="494"/>
        <end position="538"/>
    </location>
</feature>
<dbReference type="PROSITE" id="PS50030">
    <property type="entry name" value="UBA"/>
    <property type="match status" value="1"/>
</dbReference>
<dbReference type="InterPro" id="IPR029071">
    <property type="entry name" value="Ubiquitin-like_domsf"/>
</dbReference>
<sequence length="541" mass="57474">MGAEGESSVSVGAGEEVNINIRCSNGAKFSVKTSVESTVGEFKSLLGQNCEVPAEQQRLIYKGRILKDDQTLVSYGLQADHTVHLVRGSAPASSPPPAVPANAGNTNSTPAVTQGGVSNTGGTGAGAALFPGLGLGALGGTGASGVFGAGLPEFEQVQQQLTQNPNMMGEIMNTPAIQSLMNNPEIMRSLIMSNPQMREIIDRNPELGHILNDPGILRQTLEAARNPELMREMMRNTDRAMSNIESSPEGFNMLRRMYENVQEPFLNATTMGGGTATDVGANPFAALLGNQVGAQTRDGSNSSAAGPGLTSGTTVPNTNPLPNPWNNTDSQTNSATRTNQTSDARLPSIAGLGGLGLPEMERMGMPDPASFSQLLQNPAMTQMMQSLLSNPQYMDQMLGLNPQLRSMLDANPQLREMMQNPDILRELTSPDTMQQMMALQQQLSQLSRQQSTLEGAQTGQGRGLQNNMGLDMLMNMFGGLGAGSLTVPNTPNVPPEELYATQLSQLQEMGFFDTQENIRALRATSGNVHAAVERLLGSLGQ</sequence>
<dbReference type="InterPro" id="IPR006636">
    <property type="entry name" value="STI1_HS-bd"/>
</dbReference>
<evidence type="ECO:0000259" key="2">
    <source>
        <dbReference type="PROSITE" id="PS50030"/>
    </source>
</evidence>
<evidence type="ECO:0008006" key="6">
    <source>
        <dbReference type="Google" id="ProtNLM"/>
    </source>
</evidence>
<dbReference type="Gene3D" id="1.10.8.10">
    <property type="entry name" value="DNA helicase RuvA subunit, C-terminal domain"/>
    <property type="match status" value="1"/>
</dbReference>
<dbReference type="GO" id="GO:0031593">
    <property type="term" value="F:polyubiquitin modification-dependent protein binding"/>
    <property type="evidence" value="ECO:0007669"/>
    <property type="project" value="UniProtKB-ARBA"/>
</dbReference>
<dbReference type="Pfam" id="PF00240">
    <property type="entry name" value="ubiquitin"/>
    <property type="match status" value="1"/>
</dbReference>
<feature type="region of interest" description="Disordered" evidence="1">
    <location>
        <begin position="295"/>
        <end position="367"/>
    </location>
</feature>
<protein>
    <recommendedName>
        <fullName evidence="6">Ubiquilin</fullName>
    </recommendedName>
</protein>
<dbReference type="Proteomes" id="UP001634393">
    <property type="component" value="Unassembled WGS sequence"/>
</dbReference>
<dbReference type="Pfam" id="PF00627">
    <property type="entry name" value="UBA"/>
    <property type="match status" value="1"/>
</dbReference>
<evidence type="ECO:0000313" key="5">
    <source>
        <dbReference type="Proteomes" id="UP001634393"/>
    </source>
</evidence>
<dbReference type="PANTHER" id="PTHR10677">
    <property type="entry name" value="UBIQUILIN"/>
    <property type="match status" value="1"/>
</dbReference>
<dbReference type="FunFam" id="3.10.20.90:FF:000183">
    <property type="entry name" value="Ubiquitin domain-containing protein DSK2b"/>
    <property type="match status" value="1"/>
</dbReference>
<feature type="compositionally biased region" description="Polar residues" evidence="1">
    <location>
        <begin position="329"/>
        <end position="343"/>
    </location>
</feature>
<dbReference type="InterPro" id="IPR015940">
    <property type="entry name" value="UBA"/>
</dbReference>
<dbReference type="PROSITE" id="PS50053">
    <property type="entry name" value="UBIQUITIN_2"/>
    <property type="match status" value="1"/>
</dbReference>
<dbReference type="SUPFAM" id="SSF46934">
    <property type="entry name" value="UBA-like"/>
    <property type="match status" value="1"/>
</dbReference>
<feature type="region of interest" description="Disordered" evidence="1">
    <location>
        <begin position="87"/>
        <end position="115"/>
    </location>
</feature>
<dbReference type="AlphaFoldDB" id="A0ABD3U1N2"/>
<dbReference type="PANTHER" id="PTHR10677:SF3">
    <property type="entry name" value="FI07626P-RELATED"/>
    <property type="match status" value="1"/>
</dbReference>
<dbReference type="Gene3D" id="3.10.20.90">
    <property type="entry name" value="Phosphatidylinositol 3-kinase Catalytic Subunit, Chain A, domain 1"/>
    <property type="match status" value="1"/>
</dbReference>
<feature type="domain" description="Ubiquitin-like" evidence="3">
    <location>
        <begin position="17"/>
        <end position="86"/>
    </location>
</feature>
<keyword evidence="5" id="KW-1185">Reference proteome</keyword>
<name>A0ABD3U1N2_9LAMI</name>
<dbReference type="FunFam" id="1.10.8.10:FF:000042">
    <property type="entry name" value="Ubiquitin domain-containing protein DSK2b"/>
    <property type="match status" value="1"/>
</dbReference>
<feature type="compositionally biased region" description="Low complexity" evidence="1">
    <location>
        <begin position="313"/>
        <end position="328"/>
    </location>
</feature>